<gene>
    <name evidence="2" type="ORF">RhiirC2_760870</name>
</gene>
<dbReference type="VEuPathDB" id="FungiDB:FUN_011132"/>
<feature type="non-terminal residue" evidence="2">
    <location>
        <position position="60"/>
    </location>
</feature>
<proteinExistence type="predicted"/>
<evidence type="ECO:0000313" key="3">
    <source>
        <dbReference type="Proteomes" id="UP000233469"/>
    </source>
</evidence>
<dbReference type="Proteomes" id="UP000233469">
    <property type="component" value="Unassembled WGS sequence"/>
</dbReference>
<dbReference type="AlphaFoldDB" id="A0A2N1MI42"/>
<dbReference type="EMBL" id="LLXL01002260">
    <property type="protein sequence ID" value="PKK61308.1"/>
    <property type="molecule type" value="Genomic_DNA"/>
</dbReference>
<comment type="caution">
    <text evidence="2">The sequence shown here is derived from an EMBL/GenBank/DDBJ whole genome shotgun (WGS) entry which is preliminary data.</text>
</comment>
<sequence>MEKIDVLKKEKVDLFTENFDLKREVALLRQDHKSSVEKQERKNAELEDRLAKVEQSSSVD</sequence>
<reference evidence="2 3" key="1">
    <citation type="submission" date="2016-04" db="EMBL/GenBank/DDBJ databases">
        <title>Genome analyses suggest a sexual origin of heterokaryosis in a supposedly ancient asexual fungus.</title>
        <authorList>
            <person name="Ropars J."/>
            <person name="Sedzielewska K."/>
            <person name="Noel J."/>
            <person name="Charron P."/>
            <person name="Farinelli L."/>
            <person name="Marton T."/>
            <person name="Kruger M."/>
            <person name="Pelin A."/>
            <person name="Brachmann A."/>
            <person name="Corradi N."/>
        </authorList>
    </citation>
    <scope>NUCLEOTIDE SEQUENCE [LARGE SCALE GENOMIC DNA]</scope>
    <source>
        <strain evidence="2 3">C2</strain>
    </source>
</reference>
<feature type="compositionally biased region" description="Basic and acidic residues" evidence="1">
    <location>
        <begin position="32"/>
        <end position="52"/>
    </location>
</feature>
<reference evidence="2 3" key="2">
    <citation type="submission" date="2017-10" db="EMBL/GenBank/DDBJ databases">
        <title>Extensive intraspecific genome diversity in a model arbuscular mycorrhizal fungus.</title>
        <authorList>
            <person name="Chen E.C.H."/>
            <person name="Morin E."/>
            <person name="Baudet D."/>
            <person name="Noel J."/>
            <person name="Ndikumana S."/>
            <person name="Charron P."/>
            <person name="St-Onge C."/>
            <person name="Giorgi J."/>
            <person name="Grigoriev I.V."/>
            <person name="Roux C."/>
            <person name="Martin F.M."/>
            <person name="Corradi N."/>
        </authorList>
    </citation>
    <scope>NUCLEOTIDE SEQUENCE [LARGE SCALE GENOMIC DNA]</scope>
    <source>
        <strain evidence="2 3">C2</strain>
    </source>
</reference>
<feature type="region of interest" description="Disordered" evidence="1">
    <location>
        <begin position="32"/>
        <end position="60"/>
    </location>
</feature>
<protein>
    <submittedName>
        <fullName evidence="2">Uncharacterized protein</fullName>
    </submittedName>
</protein>
<evidence type="ECO:0000256" key="1">
    <source>
        <dbReference type="SAM" id="MobiDB-lite"/>
    </source>
</evidence>
<accession>A0A2N1MI42</accession>
<evidence type="ECO:0000313" key="2">
    <source>
        <dbReference type="EMBL" id="PKK61308.1"/>
    </source>
</evidence>
<organism evidence="2 3">
    <name type="scientific">Rhizophagus irregularis</name>
    <dbReference type="NCBI Taxonomy" id="588596"/>
    <lineage>
        <taxon>Eukaryota</taxon>
        <taxon>Fungi</taxon>
        <taxon>Fungi incertae sedis</taxon>
        <taxon>Mucoromycota</taxon>
        <taxon>Glomeromycotina</taxon>
        <taxon>Glomeromycetes</taxon>
        <taxon>Glomerales</taxon>
        <taxon>Glomeraceae</taxon>
        <taxon>Rhizophagus</taxon>
    </lineage>
</organism>
<name>A0A2N1MI42_9GLOM</name>